<dbReference type="InterPro" id="IPR026907">
    <property type="entry name" value="GCIP-like"/>
</dbReference>
<dbReference type="STRING" id="379532.ENSPCOP00000015842"/>
<comment type="subunit">
    <text evidence="1">Interacts with CCND1 and GRAP2. May also interact with COPS5, RPLP0, SIRT6, SYF2 and TCF3.</text>
</comment>
<accession>A0A2K6FPE4</accession>
<protein>
    <recommendedName>
        <fullName evidence="2">Cyclin-D1-binding protein 1</fullName>
    </recommendedName>
</protein>
<organism evidence="4 5">
    <name type="scientific">Propithecus coquereli</name>
    <name type="common">Coquerel's sifaka</name>
    <name type="synonym">Propithecus verreauxi coquereli</name>
    <dbReference type="NCBI Taxonomy" id="379532"/>
    <lineage>
        <taxon>Eukaryota</taxon>
        <taxon>Metazoa</taxon>
        <taxon>Chordata</taxon>
        <taxon>Craniata</taxon>
        <taxon>Vertebrata</taxon>
        <taxon>Euteleostomi</taxon>
        <taxon>Mammalia</taxon>
        <taxon>Eutheria</taxon>
        <taxon>Euarchontoglires</taxon>
        <taxon>Primates</taxon>
        <taxon>Strepsirrhini</taxon>
        <taxon>Lemuriformes</taxon>
        <taxon>Indriidae</taxon>
        <taxon>Propithecus</taxon>
    </lineage>
</organism>
<dbReference type="PANTHER" id="PTHR15492:SF1">
    <property type="entry name" value="CYCLIN-D1-BINDING PROTEIN 1"/>
    <property type="match status" value="1"/>
</dbReference>
<dbReference type="Gene3D" id="1.20.1420.10">
    <property type="entry name" value="Talin, central domain"/>
    <property type="match status" value="1"/>
</dbReference>
<dbReference type="InterPro" id="IPR049317">
    <property type="entry name" value="GCIP-like_N"/>
</dbReference>
<reference evidence="4" key="1">
    <citation type="submission" date="2025-08" db="UniProtKB">
        <authorList>
            <consortium name="Ensembl"/>
        </authorList>
    </citation>
    <scope>IDENTIFICATION</scope>
</reference>
<dbReference type="Ensembl" id="ENSPCOT00000026461.1">
    <property type="protein sequence ID" value="ENSPCOP00000015842.1"/>
    <property type="gene ID" value="ENSPCOG00000019674.1"/>
</dbReference>
<dbReference type="Proteomes" id="UP000233160">
    <property type="component" value="Unassembled WGS sequence"/>
</dbReference>
<keyword evidence="5" id="KW-1185">Reference proteome</keyword>
<dbReference type="Pfam" id="PF13324">
    <property type="entry name" value="GCIP_N"/>
    <property type="match status" value="1"/>
</dbReference>
<proteinExistence type="predicted"/>
<feature type="domain" description="Cyclin-D1-binding protein 1-like N-terminal" evidence="3">
    <location>
        <begin position="68"/>
        <end position="123"/>
    </location>
</feature>
<dbReference type="GO" id="GO:0005634">
    <property type="term" value="C:nucleus"/>
    <property type="evidence" value="ECO:0007669"/>
    <property type="project" value="TreeGrafter"/>
</dbReference>
<evidence type="ECO:0000256" key="2">
    <source>
        <dbReference type="ARBA" id="ARBA00016410"/>
    </source>
</evidence>
<reference evidence="4" key="2">
    <citation type="submission" date="2025-09" db="UniProtKB">
        <authorList>
            <consortium name="Ensembl"/>
        </authorList>
    </citation>
    <scope>IDENTIFICATION</scope>
</reference>
<evidence type="ECO:0000313" key="5">
    <source>
        <dbReference type="Proteomes" id="UP000233160"/>
    </source>
</evidence>
<evidence type="ECO:0000313" key="4">
    <source>
        <dbReference type="Ensembl" id="ENSPCOP00000015842.1"/>
    </source>
</evidence>
<evidence type="ECO:0000256" key="1">
    <source>
        <dbReference type="ARBA" id="ARBA00011158"/>
    </source>
</evidence>
<evidence type="ECO:0000259" key="3">
    <source>
        <dbReference type="Pfam" id="PF13324"/>
    </source>
</evidence>
<name>A0A2K6FPE4_PROCO</name>
<dbReference type="AlphaFoldDB" id="A0A2K6FPE4"/>
<sequence length="154" mass="17324">MFHHWQLGRSPASAFVAQAPAPMASLAPPLEQLRHLAVELRLLLPRVRVGEARATTEEFNREVFWRRLNEAAVKVSREATALTTVFSQLPLPSPQETQRFCEQVHAAIKAIIAVYYSLPKDQALRTMTLFPATVSGLRASRCLGYQEITKLQPF</sequence>
<dbReference type="GeneTree" id="ENSGT00390000018016"/>
<dbReference type="PANTHER" id="PTHR15492">
    <property type="entry name" value="CYCLIN D1-BINDING PROTEIN 1"/>
    <property type="match status" value="1"/>
</dbReference>